<dbReference type="EMBL" id="CAJGYM010000040">
    <property type="protein sequence ID" value="CAD6193968.1"/>
    <property type="molecule type" value="Genomic_DNA"/>
</dbReference>
<evidence type="ECO:0000313" key="5">
    <source>
        <dbReference type="EMBL" id="CAD6193968.1"/>
    </source>
</evidence>
<dbReference type="PANTHER" id="PTHR19878:SF8">
    <property type="entry name" value="AUTOPHAGY-RELATED 16, ISOFORM F"/>
    <property type="match status" value="1"/>
</dbReference>
<evidence type="ECO:0000256" key="3">
    <source>
        <dbReference type="PROSITE-ProRule" id="PRU00221"/>
    </source>
</evidence>
<dbReference type="GO" id="GO:0034274">
    <property type="term" value="C:Atg12-Atg5-Atg16 complex"/>
    <property type="evidence" value="ECO:0007669"/>
    <property type="project" value="TreeGrafter"/>
</dbReference>
<dbReference type="InterPro" id="IPR036322">
    <property type="entry name" value="WD40_repeat_dom_sf"/>
</dbReference>
<dbReference type="SMART" id="SM00320">
    <property type="entry name" value="WD40"/>
    <property type="match status" value="7"/>
</dbReference>
<dbReference type="GO" id="GO:0000421">
    <property type="term" value="C:autophagosome membrane"/>
    <property type="evidence" value="ECO:0007669"/>
    <property type="project" value="TreeGrafter"/>
</dbReference>
<keyword evidence="2" id="KW-0677">Repeat</keyword>
<dbReference type="PROSITE" id="PS50294">
    <property type="entry name" value="WD_REPEATS_REGION"/>
    <property type="match status" value="1"/>
</dbReference>
<dbReference type="InterPro" id="IPR015943">
    <property type="entry name" value="WD40/YVTN_repeat-like_dom_sf"/>
</dbReference>
<dbReference type="OrthoDB" id="6262491at2759"/>
<dbReference type="GO" id="GO:0034045">
    <property type="term" value="C:phagophore assembly site membrane"/>
    <property type="evidence" value="ECO:0007669"/>
    <property type="project" value="TreeGrafter"/>
</dbReference>
<protein>
    <recommendedName>
        <fullName evidence="7">Autophagy-related protein 16 domain-containing protein</fullName>
    </recommendedName>
</protein>
<comment type="caution">
    <text evidence="5">The sequence shown here is derived from an EMBL/GenBank/DDBJ whole genome shotgun (WGS) entry which is preliminary data.</text>
</comment>
<dbReference type="PANTHER" id="PTHR19878">
    <property type="entry name" value="AUTOPHAGY PROTEIN 16-LIKE"/>
    <property type="match status" value="1"/>
</dbReference>
<dbReference type="CDD" id="cd00200">
    <property type="entry name" value="WD40"/>
    <property type="match status" value="1"/>
</dbReference>
<gene>
    <name evidence="5" type="ORF">CAUJ_LOCUS9887</name>
</gene>
<dbReference type="GO" id="GO:0000045">
    <property type="term" value="P:autophagosome assembly"/>
    <property type="evidence" value="ECO:0007669"/>
    <property type="project" value="InterPro"/>
</dbReference>
<dbReference type="GO" id="GO:0043495">
    <property type="term" value="F:protein-membrane adaptor activity"/>
    <property type="evidence" value="ECO:0007669"/>
    <property type="project" value="TreeGrafter"/>
</dbReference>
<dbReference type="InterPro" id="IPR020472">
    <property type="entry name" value="WD40_PAC1"/>
</dbReference>
<name>A0A8S1HHS4_9PELO</name>
<dbReference type="Proteomes" id="UP000835052">
    <property type="component" value="Unassembled WGS sequence"/>
</dbReference>
<dbReference type="PRINTS" id="PR00320">
    <property type="entry name" value="GPROTEINBRPT"/>
</dbReference>
<dbReference type="SUPFAM" id="SSF50978">
    <property type="entry name" value="WD40 repeat-like"/>
    <property type="match status" value="1"/>
</dbReference>
<dbReference type="Gene3D" id="2.130.10.10">
    <property type="entry name" value="YVTN repeat-like/Quinoprotein amine dehydrogenase"/>
    <property type="match status" value="1"/>
</dbReference>
<dbReference type="AlphaFoldDB" id="A0A8S1HHS4"/>
<proteinExistence type="predicted"/>
<dbReference type="Pfam" id="PF00400">
    <property type="entry name" value="WD40"/>
    <property type="match status" value="4"/>
</dbReference>
<keyword evidence="1 3" id="KW-0853">WD repeat</keyword>
<organism evidence="5 6">
    <name type="scientific">Caenorhabditis auriculariae</name>
    <dbReference type="NCBI Taxonomy" id="2777116"/>
    <lineage>
        <taxon>Eukaryota</taxon>
        <taxon>Metazoa</taxon>
        <taxon>Ecdysozoa</taxon>
        <taxon>Nematoda</taxon>
        <taxon>Chromadorea</taxon>
        <taxon>Rhabditida</taxon>
        <taxon>Rhabditina</taxon>
        <taxon>Rhabditomorpha</taxon>
        <taxon>Rhabditoidea</taxon>
        <taxon>Rhabditidae</taxon>
        <taxon>Peloderinae</taxon>
        <taxon>Caenorhabditis</taxon>
    </lineage>
</organism>
<evidence type="ECO:0008006" key="7">
    <source>
        <dbReference type="Google" id="ProtNLM"/>
    </source>
</evidence>
<dbReference type="InterPro" id="IPR001680">
    <property type="entry name" value="WD40_rpt"/>
</dbReference>
<keyword evidence="4" id="KW-0175">Coiled coil</keyword>
<feature type="coiled-coil region" evidence="4">
    <location>
        <begin position="90"/>
        <end position="194"/>
    </location>
</feature>
<keyword evidence="6" id="KW-1185">Reference proteome</keyword>
<evidence type="ECO:0000256" key="1">
    <source>
        <dbReference type="ARBA" id="ARBA00022574"/>
    </source>
</evidence>
<dbReference type="InterPro" id="IPR045160">
    <property type="entry name" value="ATG16"/>
</dbReference>
<evidence type="ECO:0000256" key="2">
    <source>
        <dbReference type="ARBA" id="ARBA00022737"/>
    </source>
</evidence>
<evidence type="ECO:0000256" key="4">
    <source>
        <dbReference type="SAM" id="Coils"/>
    </source>
</evidence>
<feature type="repeat" description="WD" evidence="3">
    <location>
        <begin position="328"/>
        <end position="368"/>
    </location>
</feature>
<evidence type="ECO:0000313" key="6">
    <source>
        <dbReference type="Proteomes" id="UP000835052"/>
    </source>
</evidence>
<dbReference type="PROSITE" id="PS50082">
    <property type="entry name" value="WD_REPEATS_2"/>
    <property type="match status" value="2"/>
</dbReference>
<sequence length="538" mass="61395">MSAKCDDEHGSSYRSQIISLLESRDRKLRQVQNMFKNYSFLAEQLNRSRRVRSQNNGSFDSKSDASLEIQQMKEELASVYKLKSKNDQDLIEANRRLTESETRLSSLQTERDILLKDLQRTRVKLEGLENEINKLQLDNTTINDERIALLATCNTLTEKKKELEAEQFRLMNKVRELSARRVEYMNEEVALQEERRQLRVREEIALASQDAVRDENAFRISPDTSGDDLLGDFVPSSRVFSFVCNDGEVNDVEWLGDNVFATAGSDQKIRIWRAGPHSESSKMHTMTGCNSAVTRLHFDGEKRLLLCSSNDKTCRVWNVDTQRLMCTLSGHIEKVSTARFYKTHEVISGSFDRTIKNWDLAGQRCLKTYFPGSTVLDIVSCRGTTTSSFISGHYDKKVRFWDSRQMEPLRTVEMEQRVTSLDISLDGQQLLCSTRDETLSLIDVRNYGTLHMYSAEQYKTTSDVSRCVFSPGGEFVAAGSSQGCVFVWNTKTTRLEKVLRGGHESPILSLSWNPMGPQFLYHNFIARGAATIINLPGR</sequence>
<feature type="repeat" description="WD" evidence="3">
    <location>
        <begin position="286"/>
        <end position="327"/>
    </location>
</feature>
<accession>A0A8S1HHS4</accession>
<reference evidence="5" key="1">
    <citation type="submission" date="2020-10" db="EMBL/GenBank/DDBJ databases">
        <authorList>
            <person name="Kikuchi T."/>
        </authorList>
    </citation>
    <scope>NUCLEOTIDE SEQUENCE</scope>
    <source>
        <strain evidence="5">NKZ352</strain>
    </source>
</reference>